<dbReference type="Proteomes" id="UP000231669">
    <property type="component" value="Unassembled WGS sequence"/>
</dbReference>
<comment type="caution">
    <text evidence="1">The sequence shown here is derived from an EMBL/GenBank/DDBJ whole genome shotgun (WGS) entry which is preliminary data.</text>
</comment>
<evidence type="ECO:0000313" key="2">
    <source>
        <dbReference type="Proteomes" id="UP000231669"/>
    </source>
</evidence>
<evidence type="ECO:0000313" key="1">
    <source>
        <dbReference type="EMBL" id="PIU28365.1"/>
    </source>
</evidence>
<dbReference type="AlphaFoldDB" id="A0A2M6YDY2"/>
<dbReference type="PROSITE" id="PS00409">
    <property type="entry name" value="PROKAR_NTER_METHYL"/>
    <property type="match status" value="1"/>
</dbReference>
<organism evidence="1 2">
    <name type="scientific">Candidatus Woesebacteria bacterium CG07_land_8_20_14_0_80_44_9</name>
    <dbReference type="NCBI Taxonomy" id="1975058"/>
    <lineage>
        <taxon>Bacteria</taxon>
        <taxon>Candidatus Woeseibacteriota</taxon>
    </lineage>
</organism>
<dbReference type="Pfam" id="PF07963">
    <property type="entry name" value="N_methyl"/>
    <property type="match status" value="1"/>
</dbReference>
<gene>
    <name evidence="1" type="ORF">COT08_01495</name>
</gene>
<dbReference type="Gene3D" id="3.30.700.10">
    <property type="entry name" value="Glycoprotein, Type 4 Pilin"/>
    <property type="match status" value="1"/>
</dbReference>
<dbReference type="InterPro" id="IPR012902">
    <property type="entry name" value="N_methyl_site"/>
</dbReference>
<reference evidence="2" key="1">
    <citation type="submission" date="2017-09" db="EMBL/GenBank/DDBJ databases">
        <title>Depth-based differentiation of microbial function through sediment-hosted aquifers and enrichment of novel symbionts in the deep terrestrial subsurface.</title>
        <authorList>
            <person name="Probst A.J."/>
            <person name="Ladd B."/>
            <person name="Jarett J.K."/>
            <person name="Geller-Mcgrath D.E."/>
            <person name="Sieber C.M.K."/>
            <person name="Emerson J.B."/>
            <person name="Anantharaman K."/>
            <person name="Thomas B.C."/>
            <person name="Malmstrom R."/>
            <person name="Stieglmeier M."/>
            <person name="Klingl A."/>
            <person name="Woyke T."/>
            <person name="Ryan C.M."/>
            <person name="Banfield J.F."/>
        </authorList>
    </citation>
    <scope>NUCLEOTIDE SEQUENCE [LARGE SCALE GENOMIC DNA]</scope>
</reference>
<dbReference type="EMBL" id="PEXE01000036">
    <property type="protein sequence ID" value="PIU28365.1"/>
    <property type="molecule type" value="Genomic_DNA"/>
</dbReference>
<name>A0A2M6YDY2_9BACT</name>
<accession>A0A2M6YDY2</accession>
<evidence type="ECO:0008006" key="3">
    <source>
        <dbReference type="Google" id="ProtNLM"/>
    </source>
</evidence>
<dbReference type="NCBIfam" id="TIGR02532">
    <property type="entry name" value="IV_pilin_GFxxxE"/>
    <property type="match status" value="1"/>
</dbReference>
<proteinExistence type="predicted"/>
<dbReference type="SUPFAM" id="SSF54523">
    <property type="entry name" value="Pili subunits"/>
    <property type="match status" value="1"/>
</dbReference>
<protein>
    <recommendedName>
        <fullName evidence="3">Pili assembly chaperone</fullName>
    </recommendedName>
</protein>
<dbReference type="InterPro" id="IPR045584">
    <property type="entry name" value="Pilin-like"/>
</dbReference>
<sequence length="187" mass="19890">MKKGFTLIELLIVIAVLGILAVAVLSAINPIEQINRSRDTGNRSDAEQLLGGVDRYYASEGYYPWQSSGSSTNTSLTPLTAITTKTQTFGTDNVAMLTELSSGGSAELKDSFVTRITSTGYNNLYIYNRGTPGDSTYVCFNPKSSAFMKEATERCAGTNGTIPTDLGNATVCDVTIGGKVVNMSCLP</sequence>